<dbReference type="Proteomes" id="UP000002668">
    <property type="component" value="Genome"/>
</dbReference>
<keyword evidence="1" id="KW-1133">Transmembrane helix</keyword>
<dbReference type="EMBL" id="FP929139">
    <property type="protein sequence ID" value="CBY01452.1"/>
    <property type="molecule type" value="Genomic_DNA"/>
</dbReference>
<reference evidence="3" key="1">
    <citation type="journal article" date="2011" name="Nat. Commun.">
        <title>Effector diversification within compartments of the Leptosphaeria maculans genome affected by Repeat-Induced Point mutations.</title>
        <authorList>
            <person name="Rouxel T."/>
            <person name="Grandaubert J."/>
            <person name="Hane J.K."/>
            <person name="Hoede C."/>
            <person name="van de Wouw A.P."/>
            <person name="Couloux A."/>
            <person name="Dominguez V."/>
            <person name="Anthouard V."/>
            <person name="Bally P."/>
            <person name="Bourras S."/>
            <person name="Cozijnsen A.J."/>
            <person name="Ciuffetti L.M."/>
            <person name="Degrave A."/>
            <person name="Dilmaghani A."/>
            <person name="Duret L."/>
            <person name="Fudal I."/>
            <person name="Goodwin S.B."/>
            <person name="Gout L."/>
            <person name="Glaser N."/>
            <person name="Linglin J."/>
            <person name="Kema G.H.J."/>
            <person name="Lapalu N."/>
            <person name="Lawrence C.B."/>
            <person name="May K."/>
            <person name="Meyer M."/>
            <person name="Ollivier B."/>
            <person name="Poulain J."/>
            <person name="Schoch C.L."/>
            <person name="Simon A."/>
            <person name="Spatafora J.W."/>
            <person name="Stachowiak A."/>
            <person name="Turgeon B.G."/>
            <person name="Tyler B.M."/>
            <person name="Vincent D."/>
            <person name="Weissenbach J."/>
            <person name="Amselem J."/>
            <person name="Quesneville H."/>
            <person name="Oliver R.P."/>
            <person name="Wincker P."/>
            <person name="Balesdent M.-H."/>
            <person name="Howlett B.J."/>
        </authorList>
    </citation>
    <scope>NUCLEOTIDE SEQUENCE [LARGE SCALE GENOMIC DNA]</scope>
    <source>
        <strain evidence="3">JN3 / isolate v23.1.3 / race Av1-4-5-6-7-8</strain>
    </source>
</reference>
<evidence type="ECO:0000256" key="1">
    <source>
        <dbReference type="SAM" id="Phobius"/>
    </source>
</evidence>
<gene>
    <name evidence="2" type="ORF">LEMA_P002390.1</name>
</gene>
<keyword evidence="1" id="KW-0812">Transmembrane</keyword>
<protein>
    <submittedName>
        <fullName evidence="2">Predicted protein</fullName>
    </submittedName>
</protein>
<dbReference type="VEuPathDB" id="FungiDB:LEMA_P002390.1"/>
<organism evidence="2 3">
    <name type="scientific">Leptosphaeria maculans (strain JN3 / isolate v23.1.3 / race Av1-4-5-6-7-8)</name>
    <name type="common">Blackleg fungus</name>
    <name type="synonym">Phoma lingam</name>
    <dbReference type="NCBI Taxonomy" id="985895"/>
    <lineage>
        <taxon>Eukaryota</taxon>
        <taxon>Fungi</taxon>
        <taxon>Dikarya</taxon>
        <taxon>Ascomycota</taxon>
        <taxon>Pezizomycotina</taxon>
        <taxon>Dothideomycetes</taxon>
        <taxon>Pleosporomycetidae</taxon>
        <taxon>Pleosporales</taxon>
        <taxon>Pleosporineae</taxon>
        <taxon>Leptosphaeriaceae</taxon>
        <taxon>Plenodomus</taxon>
        <taxon>Plenodomus lingam/Leptosphaeria maculans species complex</taxon>
    </lineage>
</organism>
<evidence type="ECO:0000313" key="2">
    <source>
        <dbReference type="EMBL" id="CBY01452.1"/>
    </source>
</evidence>
<sequence length="235" mass="25869">MPSDELHNAATTYLDLLCKGSTSSFGEITGALFYRHLDKTNKSQRTGSLSAHQQTGIHTDNVAVASRSCQMCKVHVKAATPVANSSCTNTIRRRKHSPTAFSHQPTQHFFWPCNIHQHYPSKSIPPKNNYQPNMSSIIKAVTDIFASVIELFWSFFTTAGTLVQKTAQFALTFVTEILDLVVNFFRGLVDLAGGLVSFILGNVLMLAVAAAAVFGFLQYQRSQGRTVQVGNKKLN</sequence>
<dbReference type="STRING" id="985895.E5AE13"/>
<dbReference type="AlphaFoldDB" id="E5AE13"/>
<accession>E5AE13</accession>
<dbReference type="OrthoDB" id="2561686at2759"/>
<evidence type="ECO:0000313" key="3">
    <source>
        <dbReference type="Proteomes" id="UP000002668"/>
    </source>
</evidence>
<dbReference type="HOGENOM" id="CLU_1180417_0_0_1"/>
<proteinExistence type="predicted"/>
<name>E5AE13_LEPMJ</name>
<keyword evidence="3" id="KW-1185">Reference proteome</keyword>
<feature type="transmembrane region" description="Helical" evidence="1">
    <location>
        <begin position="195"/>
        <end position="217"/>
    </location>
</feature>
<keyword evidence="1" id="KW-0472">Membrane</keyword>
<dbReference type="InParanoid" id="E5AE13"/>
<dbReference type="eggNOG" id="ENOG502SGSI">
    <property type="taxonomic scope" value="Eukaryota"/>
</dbReference>